<dbReference type="EMBL" id="CP111028">
    <property type="protein sequence ID" value="WAR30415.1"/>
    <property type="molecule type" value="Genomic_DNA"/>
</dbReference>
<organism evidence="1 2">
    <name type="scientific">Mya arenaria</name>
    <name type="common">Soft-shell clam</name>
    <dbReference type="NCBI Taxonomy" id="6604"/>
    <lineage>
        <taxon>Eukaryota</taxon>
        <taxon>Metazoa</taxon>
        <taxon>Spiralia</taxon>
        <taxon>Lophotrochozoa</taxon>
        <taxon>Mollusca</taxon>
        <taxon>Bivalvia</taxon>
        <taxon>Autobranchia</taxon>
        <taxon>Heteroconchia</taxon>
        <taxon>Euheterodonta</taxon>
        <taxon>Imparidentia</taxon>
        <taxon>Neoheterodontei</taxon>
        <taxon>Myida</taxon>
        <taxon>Myoidea</taxon>
        <taxon>Myidae</taxon>
        <taxon>Mya</taxon>
    </lineage>
</organism>
<dbReference type="Proteomes" id="UP001164746">
    <property type="component" value="Chromosome 17"/>
</dbReference>
<evidence type="ECO:0000313" key="1">
    <source>
        <dbReference type="EMBL" id="WAR30415.1"/>
    </source>
</evidence>
<reference evidence="1" key="1">
    <citation type="submission" date="2022-11" db="EMBL/GenBank/DDBJ databases">
        <title>Centuries of genome instability and evolution in soft-shell clam transmissible cancer (bioRxiv).</title>
        <authorList>
            <person name="Hart S.F.M."/>
            <person name="Yonemitsu M.A."/>
            <person name="Giersch R.M."/>
            <person name="Beal B.F."/>
            <person name="Arriagada G."/>
            <person name="Davis B.W."/>
            <person name="Ostrander E.A."/>
            <person name="Goff S.P."/>
            <person name="Metzger M.J."/>
        </authorList>
    </citation>
    <scope>NUCLEOTIDE SEQUENCE</scope>
    <source>
        <strain evidence="1">MELC-2E11</strain>
        <tissue evidence="1">Siphon/mantle</tissue>
    </source>
</reference>
<feature type="non-terminal residue" evidence="1">
    <location>
        <position position="133"/>
    </location>
</feature>
<protein>
    <submittedName>
        <fullName evidence="1">Uncharacterized protein</fullName>
    </submittedName>
</protein>
<name>A0ABY7G7L7_MYAAR</name>
<keyword evidence="2" id="KW-1185">Reference proteome</keyword>
<sequence length="133" mass="15482">TICCPVFQKGWNAERPDPKLLQAHLIVLILEETTFQQCRLTDGLPEMDAILNAGVQEVYLCGITERGTFPRNLDFTHRSFNTQRKKINGIFRESGRYLCAKKIRFPKHYSKDLVDLNEIAWNYFPHSCCYVLN</sequence>
<evidence type="ECO:0000313" key="2">
    <source>
        <dbReference type="Proteomes" id="UP001164746"/>
    </source>
</evidence>
<proteinExistence type="predicted"/>
<gene>
    <name evidence="1" type="ORF">MAR_032957</name>
</gene>
<accession>A0ABY7G7L7</accession>